<keyword evidence="1" id="KW-1133">Transmembrane helix</keyword>
<evidence type="ECO:0000313" key="2">
    <source>
        <dbReference type="EMBL" id="KAG6654300.1"/>
    </source>
</evidence>
<evidence type="ECO:0000313" key="3">
    <source>
        <dbReference type="Proteomes" id="UP000811609"/>
    </source>
</evidence>
<accession>A0A8T1QHY9</accession>
<sequence length="75" mass="8615">MQTAHSRHHLINIFLLSLLFSPCQFVSSLISFFLINSKCLYKLLCRCALRQPSPMPLIVWLAFFLCITSKTDAII</sequence>
<organism evidence="2 3">
    <name type="scientific">Carya illinoinensis</name>
    <name type="common">Pecan</name>
    <dbReference type="NCBI Taxonomy" id="32201"/>
    <lineage>
        <taxon>Eukaryota</taxon>
        <taxon>Viridiplantae</taxon>
        <taxon>Streptophyta</taxon>
        <taxon>Embryophyta</taxon>
        <taxon>Tracheophyta</taxon>
        <taxon>Spermatophyta</taxon>
        <taxon>Magnoliopsida</taxon>
        <taxon>eudicotyledons</taxon>
        <taxon>Gunneridae</taxon>
        <taxon>Pentapetalae</taxon>
        <taxon>rosids</taxon>
        <taxon>fabids</taxon>
        <taxon>Fagales</taxon>
        <taxon>Juglandaceae</taxon>
        <taxon>Carya</taxon>
    </lineage>
</organism>
<comment type="caution">
    <text evidence="2">The sequence shown here is derived from an EMBL/GenBank/DDBJ whole genome shotgun (WGS) entry which is preliminary data.</text>
</comment>
<dbReference type="EMBL" id="CM031813">
    <property type="protein sequence ID" value="KAG6654300.1"/>
    <property type="molecule type" value="Genomic_DNA"/>
</dbReference>
<reference evidence="2" key="1">
    <citation type="submission" date="2020-12" db="EMBL/GenBank/DDBJ databases">
        <title>WGS assembly of Carya illinoinensis cv. Pawnee.</title>
        <authorList>
            <person name="Platts A."/>
            <person name="Shu S."/>
            <person name="Wright S."/>
            <person name="Barry K."/>
            <person name="Edger P."/>
            <person name="Pires J.C."/>
            <person name="Schmutz J."/>
        </authorList>
    </citation>
    <scope>NUCLEOTIDE SEQUENCE</scope>
    <source>
        <tissue evidence="2">Leaf</tissue>
    </source>
</reference>
<keyword evidence="3" id="KW-1185">Reference proteome</keyword>
<name>A0A8T1QHY9_CARIL</name>
<keyword evidence="1" id="KW-0812">Transmembrane</keyword>
<keyword evidence="1" id="KW-0472">Membrane</keyword>
<dbReference type="AlphaFoldDB" id="A0A8T1QHY9"/>
<dbReference type="Proteomes" id="UP000811609">
    <property type="component" value="Chromosome 5"/>
</dbReference>
<proteinExistence type="predicted"/>
<protein>
    <submittedName>
        <fullName evidence="2">Uncharacterized protein</fullName>
    </submittedName>
</protein>
<gene>
    <name evidence="2" type="ORF">CIPAW_05G135400</name>
</gene>
<evidence type="ECO:0000256" key="1">
    <source>
        <dbReference type="SAM" id="Phobius"/>
    </source>
</evidence>
<feature type="transmembrane region" description="Helical" evidence="1">
    <location>
        <begin position="12"/>
        <end position="35"/>
    </location>
</feature>